<name>A0AAW9PU29_9CYAN</name>
<dbReference type="AlphaFoldDB" id="A0AAW9PU29"/>
<keyword evidence="6 7" id="KW-0472">Membrane</keyword>
<keyword evidence="9" id="KW-1185">Reference proteome</keyword>
<organism evidence="8 9">
    <name type="scientific">Tumidithrix elongata BACA0141</name>
    <dbReference type="NCBI Taxonomy" id="2716417"/>
    <lineage>
        <taxon>Bacteria</taxon>
        <taxon>Bacillati</taxon>
        <taxon>Cyanobacteriota</taxon>
        <taxon>Cyanophyceae</taxon>
        <taxon>Pseudanabaenales</taxon>
        <taxon>Pseudanabaenaceae</taxon>
        <taxon>Tumidithrix</taxon>
        <taxon>Tumidithrix elongata</taxon>
    </lineage>
</organism>
<dbReference type="RefSeq" id="WP_330482017.1">
    <property type="nucleotide sequence ID" value="NZ_JAZBJZ010000005.1"/>
</dbReference>
<feature type="transmembrane region" description="Helical" evidence="7">
    <location>
        <begin position="320"/>
        <end position="342"/>
    </location>
</feature>
<proteinExistence type="inferred from homology"/>
<reference evidence="8" key="1">
    <citation type="submission" date="2024-01" db="EMBL/GenBank/DDBJ databases">
        <title>Bank of Algae and Cyanobacteria of the Azores (BACA) strain genomes.</title>
        <authorList>
            <person name="Luz R."/>
            <person name="Cordeiro R."/>
            <person name="Fonseca A."/>
            <person name="Goncalves V."/>
        </authorList>
    </citation>
    <scope>NUCLEOTIDE SEQUENCE</scope>
    <source>
        <strain evidence="8">BACA0141</strain>
    </source>
</reference>
<dbReference type="PANTHER" id="PTHR33567">
    <property type="entry name" value="CHROMATE ION TRANSPORTER (EUROFUNG)"/>
    <property type="match status" value="1"/>
</dbReference>
<dbReference type="InterPro" id="IPR014047">
    <property type="entry name" value="Chr_Tranpt_l_chain"/>
</dbReference>
<feature type="transmembrane region" description="Helical" evidence="7">
    <location>
        <begin position="248"/>
        <end position="273"/>
    </location>
</feature>
<evidence type="ECO:0000256" key="2">
    <source>
        <dbReference type="ARBA" id="ARBA00005262"/>
    </source>
</evidence>
<dbReference type="Pfam" id="PF02417">
    <property type="entry name" value="Chromate_transp"/>
    <property type="match status" value="2"/>
</dbReference>
<accession>A0AAW9PU29</accession>
<evidence type="ECO:0000256" key="1">
    <source>
        <dbReference type="ARBA" id="ARBA00004651"/>
    </source>
</evidence>
<comment type="subcellular location">
    <subcellularLocation>
        <location evidence="1">Cell membrane</location>
        <topology evidence="1">Multi-pass membrane protein</topology>
    </subcellularLocation>
</comment>
<keyword evidence="3" id="KW-1003">Cell membrane</keyword>
<evidence type="ECO:0000256" key="3">
    <source>
        <dbReference type="ARBA" id="ARBA00022475"/>
    </source>
</evidence>
<feature type="transmembrane region" description="Helical" evidence="7">
    <location>
        <begin position="402"/>
        <end position="418"/>
    </location>
</feature>
<evidence type="ECO:0000256" key="6">
    <source>
        <dbReference type="ARBA" id="ARBA00023136"/>
    </source>
</evidence>
<dbReference type="InterPro" id="IPR003370">
    <property type="entry name" value="Chromate_transpt"/>
</dbReference>
<feature type="transmembrane region" description="Helical" evidence="7">
    <location>
        <begin position="377"/>
        <end position="395"/>
    </location>
</feature>
<comment type="similarity">
    <text evidence="2">Belongs to the chromate ion transporter (CHR) (TC 2.A.51) family.</text>
</comment>
<evidence type="ECO:0000313" key="9">
    <source>
        <dbReference type="Proteomes" id="UP001333818"/>
    </source>
</evidence>
<protein>
    <submittedName>
        <fullName evidence="8">Chromate transporter</fullName>
    </submittedName>
</protein>
<evidence type="ECO:0000256" key="5">
    <source>
        <dbReference type="ARBA" id="ARBA00022989"/>
    </source>
</evidence>
<dbReference type="EMBL" id="JAZBJZ010000005">
    <property type="protein sequence ID" value="MEE3715593.1"/>
    <property type="molecule type" value="Genomic_DNA"/>
</dbReference>
<feature type="transmembrane region" description="Helical" evidence="7">
    <location>
        <begin position="188"/>
        <end position="206"/>
    </location>
</feature>
<keyword evidence="4 7" id="KW-0812">Transmembrane</keyword>
<keyword evidence="5 7" id="KW-1133">Transmembrane helix</keyword>
<dbReference type="PANTHER" id="PTHR33567:SF3">
    <property type="entry name" value="CHROMATE ION TRANSPORTER (EUROFUNG)"/>
    <property type="match status" value="1"/>
</dbReference>
<gene>
    <name evidence="8" type="ORF">V2H45_02410</name>
</gene>
<feature type="transmembrane region" description="Helical" evidence="7">
    <location>
        <begin position="354"/>
        <end position="371"/>
    </location>
</feature>
<evidence type="ECO:0000256" key="4">
    <source>
        <dbReference type="ARBA" id="ARBA00022692"/>
    </source>
</evidence>
<evidence type="ECO:0000313" key="8">
    <source>
        <dbReference type="EMBL" id="MEE3715593.1"/>
    </source>
</evidence>
<feature type="transmembrane region" description="Helical" evidence="7">
    <location>
        <begin position="103"/>
        <end position="131"/>
    </location>
</feature>
<dbReference type="GO" id="GO:0005886">
    <property type="term" value="C:plasma membrane"/>
    <property type="evidence" value="ECO:0007669"/>
    <property type="project" value="UniProtKB-SubCell"/>
</dbReference>
<feature type="transmembrane region" description="Helical" evidence="7">
    <location>
        <begin position="293"/>
        <end position="314"/>
    </location>
</feature>
<dbReference type="GO" id="GO:0015109">
    <property type="term" value="F:chromate transmembrane transporter activity"/>
    <property type="evidence" value="ECO:0007669"/>
    <property type="project" value="InterPro"/>
</dbReference>
<comment type="caution">
    <text evidence="8">The sequence shown here is derived from an EMBL/GenBank/DDBJ whole genome shotgun (WGS) entry which is preliminary data.</text>
</comment>
<dbReference type="Proteomes" id="UP001333818">
    <property type="component" value="Unassembled WGS sequence"/>
</dbReference>
<evidence type="ECO:0000256" key="7">
    <source>
        <dbReference type="SAM" id="Phobius"/>
    </source>
</evidence>
<sequence>MPQNPEEKSEEQNVTTSVLHYTELDSEQKKQRLIELAWVFTKLGTTAFGGPAAHIAMIDDEVVKQRKWMSQEKLLDLLGVTNLIPGPNSTELAIHVGLERGGWLGLAIAGACFILPAMLIVWGLAAVYVQYQALPQAGWLLYGIKPVIAAIVVQALWKLGKTAVKNRATLLTGLAVLILFGLGVNELLLLFLAGLAVMLVGNWKFAKDRLRKDRDPSTFLLLPVFHLPMLNMLPFANLFATSLATPTWASVFLLFLKIGSVLYGSGYVLLAFLQKDLVERLHWLTSQQLLDAVAIGQFTPGPVFTTATFIGYLLAGNAGAIAATIGIFLPAFVLVAIVSPWVTKLRRSPYTAGFLDGLNVASLALMAIVTWDLGRAALIDGLTIAVALLSCVVLFRFKVNSTWLVLAGGFIGFIAHTIR</sequence>
<feature type="transmembrane region" description="Helical" evidence="7">
    <location>
        <begin position="218"/>
        <end position="236"/>
    </location>
</feature>
<dbReference type="NCBIfam" id="TIGR00937">
    <property type="entry name" value="2A51"/>
    <property type="match status" value="1"/>
</dbReference>
<feature type="transmembrane region" description="Helical" evidence="7">
    <location>
        <begin position="137"/>
        <end position="157"/>
    </location>
</feature>
<dbReference type="PIRSF" id="PIRSF004810">
    <property type="entry name" value="ChrA"/>
    <property type="match status" value="1"/>
</dbReference>